<protein>
    <submittedName>
        <fullName evidence="1">Uncharacterized protein</fullName>
    </submittedName>
</protein>
<organism evidence="1 2">
    <name type="scientific">Nezara viridula</name>
    <name type="common">Southern green stink bug</name>
    <name type="synonym">Cimex viridulus</name>
    <dbReference type="NCBI Taxonomy" id="85310"/>
    <lineage>
        <taxon>Eukaryota</taxon>
        <taxon>Metazoa</taxon>
        <taxon>Ecdysozoa</taxon>
        <taxon>Arthropoda</taxon>
        <taxon>Hexapoda</taxon>
        <taxon>Insecta</taxon>
        <taxon>Pterygota</taxon>
        <taxon>Neoptera</taxon>
        <taxon>Paraneoptera</taxon>
        <taxon>Hemiptera</taxon>
        <taxon>Heteroptera</taxon>
        <taxon>Panheteroptera</taxon>
        <taxon>Pentatomomorpha</taxon>
        <taxon>Pentatomoidea</taxon>
        <taxon>Pentatomidae</taxon>
        <taxon>Pentatominae</taxon>
        <taxon>Nezara</taxon>
    </lineage>
</organism>
<accession>A0A9P0HGY8</accession>
<gene>
    <name evidence="1" type="ORF">NEZAVI_LOCUS10796</name>
</gene>
<name>A0A9P0HGY8_NEZVI</name>
<dbReference type="AlphaFoldDB" id="A0A9P0HGY8"/>
<proteinExistence type="predicted"/>
<dbReference type="Proteomes" id="UP001152798">
    <property type="component" value="Chromosome 5"/>
</dbReference>
<dbReference type="EMBL" id="OV725081">
    <property type="protein sequence ID" value="CAH1401851.1"/>
    <property type="molecule type" value="Genomic_DNA"/>
</dbReference>
<evidence type="ECO:0000313" key="1">
    <source>
        <dbReference type="EMBL" id="CAH1401851.1"/>
    </source>
</evidence>
<reference evidence="1" key="1">
    <citation type="submission" date="2022-01" db="EMBL/GenBank/DDBJ databases">
        <authorList>
            <person name="King R."/>
        </authorList>
    </citation>
    <scope>NUCLEOTIDE SEQUENCE</scope>
</reference>
<sequence length="33" mass="3763">MVKTCKTATTLLGHNGLLIRCDDLLTRNFLWTL</sequence>
<keyword evidence="2" id="KW-1185">Reference proteome</keyword>
<evidence type="ECO:0000313" key="2">
    <source>
        <dbReference type="Proteomes" id="UP001152798"/>
    </source>
</evidence>